<gene>
    <name evidence="5" type="ORF">UFOPK3423_00853</name>
</gene>
<protein>
    <submittedName>
        <fullName evidence="5">Unannotated protein</fullName>
    </submittedName>
</protein>
<proteinExistence type="predicted"/>
<comment type="cofactor">
    <cofactor evidence="1">
        <name>pyridoxal 5'-phosphate</name>
        <dbReference type="ChEBI" id="CHEBI:597326"/>
    </cofactor>
</comment>
<name>A0A6J7DXN4_9ZZZZ</name>
<evidence type="ECO:0000256" key="1">
    <source>
        <dbReference type="ARBA" id="ARBA00001933"/>
    </source>
</evidence>
<dbReference type="AlphaFoldDB" id="A0A6J7DXN4"/>
<accession>A0A6J7DXN4</accession>
<evidence type="ECO:0000256" key="3">
    <source>
        <dbReference type="ARBA" id="ARBA00023235"/>
    </source>
</evidence>
<dbReference type="InterPro" id="IPR009006">
    <property type="entry name" value="Ala_racemase/Decarboxylase_C"/>
</dbReference>
<dbReference type="SUPFAM" id="SSF50621">
    <property type="entry name" value="Alanine racemase C-terminal domain-like"/>
    <property type="match status" value="1"/>
</dbReference>
<evidence type="ECO:0000313" key="5">
    <source>
        <dbReference type="EMBL" id="CAB4873099.1"/>
    </source>
</evidence>
<feature type="domain" description="Alanine racemase C-terminal" evidence="4">
    <location>
        <begin position="2"/>
        <end position="37"/>
    </location>
</feature>
<evidence type="ECO:0000256" key="2">
    <source>
        <dbReference type="ARBA" id="ARBA00022898"/>
    </source>
</evidence>
<keyword evidence="3" id="KW-0413">Isomerase</keyword>
<reference evidence="5" key="1">
    <citation type="submission" date="2020-05" db="EMBL/GenBank/DDBJ databases">
        <authorList>
            <person name="Chiriac C."/>
            <person name="Salcher M."/>
            <person name="Ghai R."/>
            <person name="Kavagutti S V."/>
        </authorList>
    </citation>
    <scope>NUCLEOTIDE SEQUENCE</scope>
</reference>
<dbReference type="Gene3D" id="2.40.37.10">
    <property type="entry name" value="Lyase, Ornithine Decarboxylase, Chain A, domain 1"/>
    <property type="match status" value="1"/>
</dbReference>
<evidence type="ECO:0000259" key="4">
    <source>
        <dbReference type="Pfam" id="PF00842"/>
    </source>
</evidence>
<keyword evidence="2" id="KW-0663">Pyridoxal phosphate</keyword>
<sequence length="42" mass="4472">MLIGARDGERILAEDVARRLDTINYEITCGLTARVPRAGAGG</sequence>
<dbReference type="Pfam" id="PF00842">
    <property type="entry name" value="Ala_racemase_C"/>
    <property type="match status" value="1"/>
</dbReference>
<dbReference type="EMBL" id="CAFBLQ010000079">
    <property type="protein sequence ID" value="CAB4873099.1"/>
    <property type="molecule type" value="Genomic_DNA"/>
</dbReference>
<dbReference type="InterPro" id="IPR011079">
    <property type="entry name" value="Ala_racemase_C"/>
</dbReference>
<dbReference type="GO" id="GO:0008784">
    <property type="term" value="F:alanine racemase activity"/>
    <property type="evidence" value="ECO:0007669"/>
    <property type="project" value="UniProtKB-ARBA"/>
</dbReference>
<organism evidence="5">
    <name type="scientific">freshwater metagenome</name>
    <dbReference type="NCBI Taxonomy" id="449393"/>
    <lineage>
        <taxon>unclassified sequences</taxon>
        <taxon>metagenomes</taxon>
        <taxon>ecological metagenomes</taxon>
    </lineage>
</organism>